<dbReference type="AlphaFoldDB" id="X0XFQ5"/>
<comment type="caution">
    <text evidence="2">The sequence shown here is derived from an EMBL/GenBank/DDBJ whole genome shotgun (WGS) entry which is preliminary data.</text>
</comment>
<accession>X0XFQ5</accession>
<dbReference type="EMBL" id="BARS01058843">
    <property type="protein sequence ID" value="GAG41999.1"/>
    <property type="molecule type" value="Genomic_DNA"/>
</dbReference>
<keyword evidence="1" id="KW-0472">Membrane</keyword>
<feature type="transmembrane region" description="Helical" evidence="1">
    <location>
        <begin position="35"/>
        <end position="55"/>
    </location>
</feature>
<feature type="non-terminal residue" evidence="2">
    <location>
        <position position="1"/>
    </location>
</feature>
<feature type="non-terminal residue" evidence="2">
    <location>
        <position position="79"/>
    </location>
</feature>
<feature type="transmembrane region" description="Helical" evidence="1">
    <location>
        <begin position="62"/>
        <end position="78"/>
    </location>
</feature>
<gene>
    <name evidence="2" type="ORF">S01H1_85587</name>
</gene>
<keyword evidence="1" id="KW-0812">Transmembrane</keyword>
<reference evidence="2" key="1">
    <citation type="journal article" date="2014" name="Front. Microbiol.">
        <title>High frequency of phylogenetically diverse reductive dehalogenase-homologous genes in deep subseafloor sedimentary metagenomes.</title>
        <authorList>
            <person name="Kawai M."/>
            <person name="Futagami T."/>
            <person name="Toyoda A."/>
            <person name="Takaki Y."/>
            <person name="Nishi S."/>
            <person name="Hori S."/>
            <person name="Arai W."/>
            <person name="Tsubouchi T."/>
            <person name="Morono Y."/>
            <person name="Uchiyama I."/>
            <person name="Ito T."/>
            <person name="Fujiyama A."/>
            <person name="Inagaki F."/>
            <person name="Takami H."/>
        </authorList>
    </citation>
    <scope>NUCLEOTIDE SEQUENCE</scope>
    <source>
        <strain evidence="2">Expedition CK06-06</strain>
    </source>
</reference>
<organism evidence="2">
    <name type="scientific">marine sediment metagenome</name>
    <dbReference type="NCBI Taxonomy" id="412755"/>
    <lineage>
        <taxon>unclassified sequences</taxon>
        <taxon>metagenomes</taxon>
        <taxon>ecological metagenomes</taxon>
    </lineage>
</organism>
<sequence length="79" mass="9288">EKIGPAEFFLRYHTPGQIGRALWRGLRQIVVGNHFSQYIPIWWVWVVVVGSVGMLWSRHRWFVIYGLFSVFPLQAFLLG</sequence>
<protein>
    <submittedName>
        <fullName evidence="2">Uncharacterized protein</fullName>
    </submittedName>
</protein>
<evidence type="ECO:0000256" key="1">
    <source>
        <dbReference type="SAM" id="Phobius"/>
    </source>
</evidence>
<name>X0XFQ5_9ZZZZ</name>
<proteinExistence type="predicted"/>
<keyword evidence="1" id="KW-1133">Transmembrane helix</keyword>
<evidence type="ECO:0000313" key="2">
    <source>
        <dbReference type="EMBL" id="GAG41999.1"/>
    </source>
</evidence>